<reference evidence="1 2" key="1">
    <citation type="submission" date="2023-01" db="EMBL/GenBank/DDBJ databases">
        <title>Novel diversity within Roseofilum (Cyanobacteria; Desertifilaceae) from marine benthic mats with descriptions of four novel species.</title>
        <authorList>
            <person name="Wang Y."/>
            <person name="Berthold D.E."/>
            <person name="Hu J."/>
            <person name="Lefler F.W."/>
            <person name="Laughinghouse H.D. IV."/>
        </authorList>
    </citation>
    <scope>NUCLEOTIDE SEQUENCE [LARGE SCALE GENOMIC DNA]</scope>
    <source>
        <strain evidence="1 2">BLCC-M114</strain>
    </source>
</reference>
<accession>A0ABT7B0A2</accession>
<keyword evidence="2" id="KW-1185">Reference proteome</keyword>
<name>A0ABT7B0A2_9CYAN</name>
<comment type="caution">
    <text evidence="1">The sequence shown here is derived from an EMBL/GenBank/DDBJ whole genome shotgun (WGS) entry which is preliminary data.</text>
</comment>
<organism evidence="1 2">
    <name type="scientific">Roseofilum capinflatum BLCC-M114</name>
    <dbReference type="NCBI Taxonomy" id="3022440"/>
    <lineage>
        <taxon>Bacteria</taxon>
        <taxon>Bacillati</taxon>
        <taxon>Cyanobacteriota</taxon>
        <taxon>Cyanophyceae</taxon>
        <taxon>Desertifilales</taxon>
        <taxon>Desertifilaceae</taxon>
        <taxon>Roseofilum</taxon>
        <taxon>Roseofilum capinflatum</taxon>
    </lineage>
</organism>
<proteinExistence type="predicted"/>
<dbReference type="Proteomes" id="UP001235849">
    <property type="component" value="Unassembled WGS sequence"/>
</dbReference>
<evidence type="ECO:0000313" key="1">
    <source>
        <dbReference type="EMBL" id="MDJ1172550.1"/>
    </source>
</evidence>
<dbReference type="EMBL" id="JAQOSO010000001">
    <property type="protein sequence ID" value="MDJ1172550.1"/>
    <property type="molecule type" value="Genomic_DNA"/>
</dbReference>
<gene>
    <name evidence="1" type="ORF">PMG25_00410</name>
</gene>
<dbReference type="RefSeq" id="WP_283764938.1">
    <property type="nucleotide sequence ID" value="NZ_JAQOSO010000001.1"/>
</dbReference>
<sequence>MNENNFIEVDGIRFETLVPKRVLTLPKKNLIQKLSDLGKHLLKPPLHPSPGYPVEIGIRITNNSDRPLYFSFYFALFPEIIKAKDGTRVPFNIGWFRPVEPLKSDFLLALPGESINFFLDIKICWLCGKNYGFSASFGGTRLLIEPLHSERYKIRLVYTNQKNTEQFYDFINKKNKIIEGLWTGRVLTQFVEICLVNS</sequence>
<evidence type="ECO:0000313" key="2">
    <source>
        <dbReference type="Proteomes" id="UP001235849"/>
    </source>
</evidence>
<protein>
    <submittedName>
        <fullName evidence="1">Uncharacterized protein</fullName>
    </submittedName>
</protein>